<keyword evidence="3" id="KW-1185">Reference proteome</keyword>
<dbReference type="EMBL" id="MK689364">
    <property type="protein sequence ID" value="QBZ70773.1"/>
    <property type="molecule type" value="Genomic_DNA"/>
</dbReference>
<gene>
    <name evidence="2" type="ORF">pETSU_192</name>
</gene>
<evidence type="ECO:0000256" key="1">
    <source>
        <dbReference type="SAM" id="MobiDB-lite"/>
    </source>
</evidence>
<sequence length="202" mass="23251">MSYADYNDEEPTRPQFMPEEKLKTEKDKDELIANIRSILHGERNKENEDRLFSLVQLHRTLVLDIATQAYIAKPGNSKLLDSINTILAQTEKSARDDRKERAKDRELEDNRANFATFVNALNEVASGRLEIPNYGNMAIVLDPLAPIIQPNGDYSMEIKNEELHQGHQHLDAKEIEQTFDIDDEPVIRVDDEGRDEEFDPDM</sequence>
<organism evidence="2 3">
    <name type="scientific">Edwardsiella phage pEt-SU</name>
    <dbReference type="NCBI Taxonomy" id="2562142"/>
    <lineage>
        <taxon>Viruses</taxon>
        <taxon>Duplodnaviria</taxon>
        <taxon>Heunggongvirae</taxon>
        <taxon>Uroviricota</taxon>
        <taxon>Caudoviricetes</taxon>
        <taxon>Chimalliviridae</taxon>
        <taxon>Petsuvirus</taxon>
        <taxon>Petsuvirus pEtSU</taxon>
    </lineage>
</organism>
<reference evidence="2 3" key="1">
    <citation type="submission" date="2019-03" db="EMBL/GenBank/DDBJ databases">
        <authorList>
            <person name="Kim S.G."/>
            <person name="Park S.C."/>
        </authorList>
    </citation>
    <scope>NUCLEOTIDE SEQUENCE [LARGE SCALE GENOMIC DNA]</scope>
</reference>
<accession>A0A4D6DWR1</accession>
<name>A0A4D6DWR1_9CAUD</name>
<evidence type="ECO:0000313" key="3">
    <source>
        <dbReference type="Proteomes" id="UP000297195"/>
    </source>
</evidence>
<evidence type="ECO:0000313" key="2">
    <source>
        <dbReference type="EMBL" id="QBZ70773.1"/>
    </source>
</evidence>
<dbReference type="Proteomes" id="UP000297195">
    <property type="component" value="Segment"/>
</dbReference>
<protein>
    <submittedName>
        <fullName evidence="2">Uncharacterized protein</fullName>
    </submittedName>
</protein>
<proteinExistence type="predicted"/>
<feature type="region of interest" description="Disordered" evidence="1">
    <location>
        <begin position="1"/>
        <end position="25"/>
    </location>
</feature>